<evidence type="ECO:0000313" key="4">
    <source>
        <dbReference type="Proteomes" id="UP000192513"/>
    </source>
</evidence>
<keyword evidence="4" id="KW-1185">Reference proteome</keyword>
<dbReference type="AlphaFoldDB" id="A0A1X0I604"/>
<feature type="domain" description="PknH-like extracellular" evidence="2">
    <location>
        <begin position="27"/>
        <end position="216"/>
    </location>
</feature>
<evidence type="ECO:0000313" key="3">
    <source>
        <dbReference type="EMBL" id="ORB36250.1"/>
    </source>
</evidence>
<evidence type="ECO:0000259" key="2">
    <source>
        <dbReference type="Pfam" id="PF14032"/>
    </source>
</evidence>
<dbReference type="Proteomes" id="UP000192513">
    <property type="component" value="Unassembled WGS sequence"/>
</dbReference>
<feature type="region of interest" description="Disordered" evidence="1">
    <location>
        <begin position="1"/>
        <end position="20"/>
    </location>
</feature>
<dbReference type="EMBL" id="MVIE01000032">
    <property type="protein sequence ID" value="ORB36250.1"/>
    <property type="molecule type" value="Genomic_DNA"/>
</dbReference>
<organism evidence="3 4">
    <name type="scientific">Mycobacterium paraseoulense</name>
    <dbReference type="NCBI Taxonomy" id="590652"/>
    <lineage>
        <taxon>Bacteria</taxon>
        <taxon>Bacillati</taxon>
        <taxon>Actinomycetota</taxon>
        <taxon>Actinomycetes</taxon>
        <taxon>Mycobacteriales</taxon>
        <taxon>Mycobacteriaceae</taxon>
        <taxon>Mycobacterium</taxon>
    </lineage>
</organism>
<gene>
    <name evidence="3" type="ORF">BST39_21095</name>
</gene>
<sequence>MAVGCGGGQGGGNSARPVTPTVTPTLAPSAIDSLILAPDAVGDIVGAKLNWAFKPPPGSTRPPTPAVIDEGNPECEPLIAPNTDTVGVVYTAWRSNQYKEDKDTFDHWVFQTVVTFADAKAAMQLLANAFTKQLDPCNNAVIRRRDDFRWRLQKTDATDTEVRWTATQLDQDGQAVGWVCAKEARAKNNVVAFVSVCQWGNGAPAATTILDRISEKIPA</sequence>
<accession>A0A1X0I604</accession>
<dbReference type="Gene3D" id="3.40.1000.70">
    <property type="entry name" value="PknH-like extracellular domain"/>
    <property type="match status" value="1"/>
</dbReference>
<protein>
    <recommendedName>
        <fullName evidence="2">PknH-like extracellular domain-containing protein</fullName>
    </recommendedName>
</protein>
<feature type="compositionally biased region" description="Gly residues" evidence="1">
    <location>
        <begin position="1"/>
        <end position="13"/>
    </location>
</feature>
<comment type="caution">
    <text evidence="3">The sequence shown here is derived from an EMBL/GenBank/DDBJ whole genome shotgun (WGS) entry which is preliminary data.</text>
</comment>
<evidence type="ECO:0000256" key="1">
    <source>
        <dbReference type="SAM" id="MobiDB-lite"/>
    </source>
</evidence>
<dbReference type="InterPro" id="IPR026954">
    <property type="entry name" value="PknH-like_Extracell"/>
</dbReference>
<reference evidence="3 4" key="1">
    <citation type="submission" date="2017-02" db="EMBL/GenBank/DDBJ databases">
        <title>The new phylogeny of genus Mycobacterium.</title>
        <authorList>
            <person name="Tortoli E."/>
            <person name="Trovato A."/>
            <person name="Cirillo D.M."/>
        </authorList>
    </citation>
    <scope>NUCLEOTIDE SEQUENCE [LARGE SCALE GENOMIC DNA]</scope>
    <source>
        <strain evidence="3 4">DSM 45000</strain>
    </source>
</reference>
<dbReference type="Pfam" id="PF14032">
    <property type="entry name" value="PknH_C"/>
    <property type="match status" value="1"/>
</dbReference>
<dbReference type="InterPro" id="IPR038232">
    <property type="entry name" value="PknH-like_Extracell_sf"/>
</dbReference>
<name>A0A1X0I604_9MYCO</name>
<proteinExistence type="predicted"/>